<dbReference type="GO" id="GO:0051603">
    <property type="term" value="P:proteolysis involved in protein catabolic process"/>
    <property type="evidence" value="ECO:0007669"/>
    <property type="project" value="TreeGrafter"/>
</dbReference>
<dbReference type="PANTHER" id="PTHR22726">
    <property type="entry name" value="METALLOENDOPEPTIDASE OMA1"/>
    <property type="match status" value="1"/>
</dbReference>
<keyword evidence="9" id="KW-1185">Reference proteome</keyword>
<keyword evidence="5 6" id="KW-0482">Metalloprotease</keyword>
<dbReference type="InterPro" id="IPR051156">
    <property type="entry name" value="Mito/Outer_Membr_Metalloprot"/>
</dbReference>
<keyword evidence="3 6" id="KW-0378">Hydrolase</keyword>
<proteinExistence type="inferred from homology"/>
<accession>A0A5K1IBL8</accession>
<keyword evidence="4 6" id="KW-0862">Zinc</keyword>
<dbReference type="EMBL" id="CABVOU010000043">
    <property type="protein sequence ID" value="VVZ96992.1"/>
    <property type="molecule type" value="Genomic_DNA"/>
</dbReference>
<dbReference type="Pfam" id="PF01435">
    <property type="entry name" value="Peptidase_M48"/>
    <property type="match status" value="1"/>
</dbReference>
<keyword evidence="1 6" id="KW-0645">Protease</keyword>
<dbReference type="AlphaFoldDB" id="A0A5K1IBL8"/>
<comment type="similarity">
    <text evidence="6">Belongs to the peptidase M48 family.</text>
</comment>
<evidence type="ECO:0000256" key="3">
    <source>
        <dbReference type="ARBA" id="ARBA00022801"/>
    </source>
</evidence>
<evidence type="ECO:0000313" key="9">
    <source>
        <dbReference type="Proteomes" id="UP000326725"/>
    </source>
</evidence>
<name>A0A5K1IBL8_9GAMM</name>
<evidence type="ECO:0000256" key="4">
    <source>
        <dbReference type="ARBA" id="ARBA00022833"/>
    </source>
</evidence>
<sequence length="69" mass="7229">MGLAIMARAGFDPQQSVVLWRNMAAAGGGQPPEFLSTHPAHGSRIEALQQAMEEALASHRDANPADCSG</sequence>
<evidence type="ECO:0000313" key="8">
    <source>
        <dbReference type="EMBL" id="VVZ96992.1"/>
    </source>
</evidence>
<dbReference type="GO" id="GO:0004222">
    <property type="term" value="F:metalloendopeptidase activity"/>
    <property type="evidence" value="ECO:0007669"/>
    <property type="project" value="InterPro"/>
</dbReference>
<protein>
    <recommendedName>
        <fullName evidence="7">Peptidase M48 domain-containing protein</fullName>
    </recommendedName>
</protein>
<feature type="domain" description="Peptidase M48" evidence="7">
    <location>
        <begin position="2"/>
        <end position="50"/>
    </location>
</feature>
<evidence type="ECO:0000256" key="5">
    <source>
        <dbReference type="ARBA" id="ARBA00023049"/>
    </source>
</evidence>
<dbReference type="PANTHER" id="PTHR22726:SF24">
    <property type="entry name" value="M48 FAMILY METALLOPEPTIDASE"/>
    <property type="match status" value="1"/>
</dbReference>
<evidence type="ECO:0000256" key="2">
    <source>
        <dbReference type="ARBA" id="ARBA00022723"/>
    </source>
</evidence>
<dbReference type="GO" id="GO:0046872">
    <property type="term" value="F:metal ion binding"/>
    <property type="evidence" value="ECO:0007669"/>
    <property type="project" value="UniProtKB-KW"/>
</dbReference>
<dbReference type="GO" id="GO:0016020">
    <property type="term" value="C:membrane"/>
    <property type="evidence" value="ECO:0007669"/>
    <property type="project" value="TreeGrafter"/>
</dbReference>
<comment type="cofactor">
    <cofactor evidence="6">
        <name>Zn(2+)</name>
        <dbReference type="ChEBI" id="CHEBI:29105"/>
    </cofactor>
    <text evidence="6">Binds 1 zinc ion per subunit.</text>
</comment>
<dbReference type="Proteomes" id="UP000326725">
    <property type="component" value="Unassembled WGS sequence"/>
</dbReference>
<reference evidence="8 9" key="1">
    <citation type="submission" date="2019-09" db="EMBL/GenBank/DDBJ databases">
        <authorList>
            <person name="Criscuolo A."/>
        </authorList>
    </citation>
    <scope>NUCLEOTIDE SEQUENCE [LARGE SCALE GENOMIC DNA]</scope>
    <source>
        <strain evidence="9">3(2)</strain>
    </source>
</reference>
<keyword evidence="2" id="KW-0479">Metal-binding</keyword>
<organism evidence="8 9">
    <name type="scientific">Halomonas lysinitropha</name>
    <dbReference type="NCBI Taxonomy" id="2607506"/>
    <lineage>
        <taxon>Bacteria</taxon>
        <taxon>Pseudomonadati</taxon>
        <taxon>Pseudomonadota</taxon>
        <taxon>Gammaproteobacteria</taxon>
        <taxon>Oceanospirillales</taxon>
        <taxon>Halomonadaceae</taxon>
        <taxon>Halomonas</taxon>
    </lineage>
</organism>
<evidence type="ECO:0000256" key="1">
    <source>
        <dbReference type="ARBA" id="ARBA00022670"/>
    </source>
</evidence>
<evidence type="ECO:0000256" key="6">
    <source>
        <dbReference type="RuleBase" id="RU003983"/>
    </source>
</evidence>
<evidence type="ECO:0000259" key="7">
    <source>
        <dbReference type="Pfam" id="PF01435"/>
    </source>
</evidence>
<gene>
    <name evidence="8" type="ORF">HALO32_03107</name>
</gene>
<dbReference type="InterPro" id="IPR001915">
    <property type="entry name" value="Peptidase_M48"/>
</dbReference>